<dbReference type="HOGENOM" id="CLU_3004489_0_0_9"/>
<accession>U5LBQ7</accession>
<dbReference type="STRING" id="1367477.N288_14900"/>
<organism evidence="1 2">
    <name type="scientific">Bacillus infantis NRRL B-14911</name>
    <dbReference type="NCBI Taxonomy" id="1367477"/>
    <lineage>
        <taxon>Bacteria</taxon>
        <taxon>Bacillati</taxon>
        <taxon>Bacillota</taxon>
        <taxon>Bacilli</taxon>
        <taxon>Bacillales</taxon>
        <taxon>Bacillaceae</taxon>
        <taxon>Bacillus</taxon>
    </lineage>
</organism>
<reference evidence="1 2" key="1">
    <citation type="submission" date="2013-07" db="EMBL/GenBank/DDBJ databases">
        <title>Complete genome sequence of Bacillus infantis NRRL B-14911 that has potential to induce cardiac disease by antigenic mimicry.</title>
        <authorList>
            <person name="Massilamany C."/>
            <person name="Smith T.P.L."/>
            <person name="Loy J.D."/>
            <person name="Barletta R."/>
            <person name="Reddy J."/>
        </authorList>
    </citation>
    <scope>NUCLEOTIDE SEQUENCE [LARGE SCALE GENOMIC DNA]</scope>
    <source>
        <strain evidence="1 2">NRRL B-14911</strain>
    </source>
</reference>
<keyword evidence="2" id="KW-1185">Reference proteome</keyword>
<evidence type="ECO:0000313" key="2">
    <source>
        <dbReference type="Proteomes" id="UP000017805"/>
    </source>
</evidence>
<proteinExistence type="predicted"/>
<gene>
    <name evidence="1" type="ORF">N288_14900</name>
</gene>
<evidence type="ECO:0000313" key="1">
    <source>
        <dbReference type="EMBL" id="AGX04880.1"/>
    </source>
</evidence>
<name>U5LBQ7_9BACI</name>
<dbReference type="AlphaFoldDB" id="U5LBQ7"/>
<dbReference type="Proteomes" id="UP000017805">
    <property type="component" value="Chromosome"/>
</dbReference>
<dbReference type="KEGG" id="bif:N288_14900"/>
<dbReference type="EMBL" id="CP006643">
    <property type="protein sequence ID" value="AGX04880.1"/>
    <property type="molecule type" value="Genomic_DNA"/>
</dbReference>
<sequence>MLHSEEGAVFWQLLFVFEQAGLHERLIHGTIYFVIDSNGYDLSFSDLAVLSLFYLV</sequence>
<protein>
    <submittedName>
        <fullName evidence="1">Uncharacterized protein</fullName>
    </submittedName>
</protein>